<dbReference type="Pfam" id="PF05713">
    <property type="entry name" value="MobC"/>
    <property type="match status" value="1"/>
</dbReference>
<proteinExistence type="predicted"/>
<evidence type="ECO:0000313" key="3">
    <source>
        <dbReference type="Proteomes" id="UP000469194"/>
    </source>
</evidence>
<dbReference type="EMBL" id="WHZW01000014">
    <property type="protein sequence ID" value="NEG89845.1"/>
    <property type="molecule type" value="Genomic_DNA"/>
</dbReference>
<organism evidence="2 3">
    <name type="scientific">Bifidobacterium aerophilum</name>
    <dbReference type="NCBI Taxonomy" id="1798155"/>
    <lineage>
        <taxon>Bacteria</taxon>
        <taxon>Bacillati</taxon>
        <taxon>Actinomycetota</taxon>
        <taxon>Actinomycetes</taxon>
        <taxon>Bifidobacteriales</taxon>
        <taxon>Bifidobacteriaceae</taxon>
        <taxon>Bifidobacterium</taxon>
    </lineage>
</organism>
<comment type="caution">
    <text evidence="2">The sequence shown here is derived from an EMBL/GenBank/DDBJ whole genome shotgun (WGS) entry which is preliminary data.</text>
</comment>
<dbReference type="AlphaFoldDB" id="A0A6N9Z6U3"/>
<evidence type="ECO:0000313" key="2">
    <source>
        <dbReference type="EMBL" id="NEG89845.1"/>
    </source>
</evidence>
<name>A0A6N9Z6U3_9BIFI</name>
<reference evidence="2 3" key="1">
    <citation type="submission" date="2019-10" db="EMBL/GenBank/DDBJ databases">
        <title>Bifidobacterium from non-human primates.</title>
        <authorList>
            <person name="Modesto M."/>
        </authorList>
    </citation>
    <scope>NUCLEOTIDE SEQUENCE [LARGE SCALE GENOMIC DNA]</scope>
    <source>
        <strain evidence="2 3">TRE17</strain>
    </source>
</reference>
<keyword evidence="3" id="KW-1185">Reference proteome</keyword>
<accession>A0A6N9Z6U3</accession>
<gene>
    <name evidence="2" type="primary">mobC</name>
    <name evidence="2" type="ORF">GFD25_07595</name>
</gene>
<protein>
    <submittedName>
        <fullName evidence="2">Plasmid mobilization relaxosome protein MobC</fullName>
    </submittedName>
</protein>
<evidence type="ECO:0000259" key="1">
    <source>
        <dbReference type="Pfam" id="PF05713"/>
    </source>
</evidence>
<feature type="domain" description="Bacterial mobilisation" evidence="1">
    <location>
        <begin position="74"/>
        <end position="111"/>
    </location>
</feature>
<dbReference type="Proteomes" id="UP000469194">
    <property type="component" value="Unassembled WGS sequence"/>
</dbReference>
<sequence>MAWKGNRSRRIRKSVTFSESEWRWVDDSRKVENRMRVEAGLPAIGWMAWARRRIMTAQAVEVHVPANINAVSAQLARIGNNVNQIAHAVNIRQRANHDDLMQVQQQLERIEGIVAGMARNATDESEGLPWRM</sequence>
<dbReference type="InterPro" id="IPR008687">
    <property type="entry name" value="MobC"/>
</dbReference>